<gene>
    <name evidence="1" type="ORF">ACG04Q_02350</name>
</gene>
<evidence type="ECO:0000313" key="2">
    <source>
        <dbReference type="Proteomes" id="UP001606302"/>
    </source>
</evidence>
<evidence type="ECO:0000313" key="1">
    <source>
        <dbReference type="EMBL" id="MFG6460395.1"/>
    </source>
</evidence>
<proteinExistence type="predicted"/>
<organism evidence="1 2">
    <name type="scientific">Pelomonas lactea</name>
    <dbReference type="NCBI Taxonomy" id="3299030"/>
    <lineage>
        <taxon>Bacteria</taxon>
        <taxon>Pseudomonadati</taxon>
        <taxon>Pseudomonadota</taxon>
        <taxon>Betaproteobacteria</taxon>
        <taxon>Burkholderiales</taxon>
        <taxon>Sphaerotilaceae</taxon>
        <taxon>Roseateles</taxon>
    </lineage>
</organism>
<comment type="caution">
    <text evidence="1">The sequence shown here is derived from an EMBL/GenBank/DDBJ whole genome shotgun (WGS) entry which is preliminary data.</text>
</comment>
<dbReference type="Proteomes" id="UP001606302">
    <property type="component" value="Unassembled WGS sequence"/>
</dbReference>
<reference evidence="1 2" key="1">
    <citation type="submission" date="2024-08" db="EMBL/GenBank/DDBJ databases">
        <authorList>
            <person name="Lu H."/>
        </authorList>
    </citation>
    <scope>NUCLEOTIDE SEQUENCE [LARGE SCALE GENOMIC DNA]</scope>
    <source>
        <strain evidence="1 2">DXS20W</strain>
    </source>
</reference>
<sequence length="95" mass="10917">MDARQQLAAALEEVLAGKRDLAKLLDGLPFSDVLDNCMHLWHFASDGDIREKDVTYRNMQEDEMRKLIKLLRSDVPINTLRQVHFLGPSEIQMPP</sequence>
<name>A0ABW7GEW9_9BURK</name>
<dbReference type="RefSeq" id="WP_394509208.1">
    <property type="nucleotide sequence ID" value="NZ_JBIGHX010000001.1"/>
</dbReference>
<keyword evidence="2" id="KW-1185">Reference proteome</keyword>
<accession>A0ABW7GEW9</accession>
<protein>
    <submittedName>
        <fullName evidence="1">Uncharacterized protein</fullName>
    </submittedName>
</protein>
<dbReference type="EMBL" id="JBIGHX010000001">
    <property type="protein sequence ID" value="MFG6460395.1"/>
    <property type="molecule type" value="Genomic_DNA"/>
</dbReference>